<reference evidence="3 4" key="1">
    <citation type="journal article" date="2024" name="Nat. Commun.">
        <title>Phylogenomics reveals the evolutionary origins of lichenization in chlorophyte algae.</title>
        <authorList>
            <person name="Puginier C."/>
            <person name="Libourel C."/>
            <person name="Otte J."/>
            <person name="Skaloud P."/>
            <person name="Haon M."/>
            <person name="Grisel S."/>
            <person name="Petersen M."/>
            <person name="Berrin J.G."/>
            <person name="Delaux P.M."/>
            <person name="Dal Grande F."/>
            <person name="Keller J."/>
        </authorList>
    </citation>
    <scope>NUCLEOTIDE SEQUENCE [LARGE SCALE GENOMIC DNA]</scope>
    <source>
        <strain evidence="3 4">SAG 2523</strain>
    </source>
</reference>
<protein>
    <recommendedName>
        <fullName evidence="5">Protein SFI1 homolog</fullName>
    </recommendedName>
</protein>
<sequence length="434" mass="49436">MDLSAPDEAAGFASPVDASPQASPSTQALEAEQELLSPQPALASEQTAATPIQPAQEPASVNTRGMPPVAALSPAQPARQPEVAYQGDVSYWGKAAMSDEYFEKGSNHSSHGLQSFSSGLSPRDAHPRARSWDEDEGYRELAYQSERYGAGQRMRRQGLHPANLGMADDLPSRLAAEQLSTLAGMSQKVQQALLHSKEVLLHQLLVKDRALKKRSFHCWISARNAARAKRKRVADAHLRLERSCMSRTFFTWRYERHLADEHTRLLRKARPAYILQQRRLRSLLHEWLKESQFRKHKGHRHANVHTHWARRKQRCCMKAWASAHEDNKSLRRKCLRDIARHSRRLQKAWAAWHQGLAAWRLQDMRDQLGRVQAEVVQVRTDNERLQRDNERFLRLVDSGEWGRGRVAELAQAGALFSCPFSLPVNEIYHLSMLS</sequence>
<name>A0AAW1S3D2_9CHLO</name>
<gene>
    <name evidence="3" type="ORF">WJX84_006033</name>
</gene>
<organism evidence="3 4">
    <name type="scientific">Apatococcus fuscideae</name>
    <dbReference type="NCBI Taxonomy" id="2026836"/>
    <lineage>
        <taxon>Eukaryota</taxon>
        <taxon>Viridiplantae</taxon>
        <taxon>Chlorophyta</taxon>
        <taxon>core chlorophytes</taxon>
        <taxon>Trebouxiophyceae</taxon>
        <taxon>Chlorellales</taxon>
        <taxon>Chlorellaceae</taxon>
        <taxon>Apatococcus</taxon>
    </lineage>
</organism>
<dbReference type="EMBL" id="JALJOV010001811">
    <property type="protein sequence ID" value="KAK9840683.1"/>
    <property type="molecule type" value="Genomic_DNA"/>
</dbReference>
<evidence type="ECO:0000313" key="4">
    <source>
        <dbReference type="Proteomes" id="UP001485043"/>
    </source>
</evidence>
<feature type="region of interest" description="Disordered" evidence="2">
    <location>
        <begin position="103"/>
        <end position="135"/>
    </location>
</feature>
<feature type="region of interest" description="Disordered" evidence="2">
    <location>
        <begin position="1"/>
        <end position="83"/>
    </location>
</feature>
<feature type="compositionally biased region" description="Basic and acidic residues" evidence="2">
    <location>
        <begin position="123"/>
        <end position="132"/>
    </location>
</feature>
<proteinExistence type="predicted"/>
<evidence type="ECO:0000313" key="3">
    <source>
        <dbReference type="EMBL" id="KAK9840683.1"/>
    </source>
</evidence>
<comment type="caution">
    <text evidence="3">The sequence shown here is derived from an EMBL/GenBank/DDBJ whole genome shotgun (WGS) entry which is preliminary data.</text>
</comment>
<evidence type="ECO:0000256" key="2">
    <source>
        <dbReference type="SAM" id="MobiDB-lite"/>
    </source>
</evidence>
<keyword evidence="4" id="KW-1185">Reference proteome</keyword>
<accession>A0AAW1S3D2</accession>
<dbReference type="AlphaFoldDB" id="A0AAW1S3D2"/>
<evidence type="ECO:0008006" key="5">
    <source>
        <dbReference type="Google" id="ProtNLM"/>
    </source>
</evidence>
<feature type="coiled-coil region" evidence="1">
    <location>
        <begin position="361"/>
        <end position="388"/>
    </location>
</feature>
<dbReference type="Proteomes" id="UP001485043">
    <property type="component" value="Unassembled WGS sequence"/>
</dbReference>
<evidence type="ECO:0000256" key="1">
    <source>
        <dbReference type="SAM" id="Coils"/>
    </source>
</evidence>
<keyword evidence="1" id="KW-0175">Coiled coil</keyword>
<feature type="compositionally biased region" description="Polar residues" evidence="2">
    <location>
        <begin position="107"/>
        <end position="120"/>
    </location>
</feature>